<dbReference type="EMBL" id="FUKI01000062">
    <property type="protein sequence ID" value="SJM90730.1"/>
    <property type="molecule type" value="Genomic_DNA"/>
</dbReference>
<dbReference type="AlphaFoldDB" id="A0A1R4H4H7"/>
<evidence type="ECO:0000313" key="2">
    <source>
        <dbReference type="Proteomes" id="UP000195667"/>
    </source>
</evidence>
<protein>
    <submittedName>
        <fullName evidence="1">Complete genome segment 7/17</fullName>
    </submittedName>
</protein>
<proteinExistence type="predicted"/>
<keyword evidence="2" id="KW-1185">Reference proteome</keyword>
<dbReference type="Proteomes" id="UP000195667">
    <property type="component" value="Unassembled WGS sequence"/>
</dbReference>
<name>A0A1R4H4H7_9GAMM</name>
<evidence type="ECO:0000313" key="1">
    <source>
        <dbReference type="EMBL" id="SJM90730.1"/>
    </source>
</evidence>
<gene>
    <name evidence="1" type="ORF">CRENPOLYSF1_1540002</name>
</gene>
<accession>A0A1R4H4H7</accession>
<organism evidence="1 2">
    <name type="scientific">Crenothrix polyspora</name>
    <dbReference type="NCBI Taxonomy" id="360316"/>
    <lineage>
        <taxon>Bacteria</taxon>
        <taxon>Pseudomonadati</taxon>
        <taxon>Pseudomonadota</taxon>
        <taxon>Gammaproteobacteria</taxon>
        <taxon>Methylococcales</taxon>
        <taxon>Crenotrichaceae</taxon>
        <taxon>Crenothrix</taxon>
    </lineage>
</organism>
<sequence>MGQFSKLPVRQLTLSALMSAITAVSKLPVRQLTSGHYFSD</sequence>
<reference evidence="2" key="1">
    <citation type="submission" date="2017-02" db="EMBL/GenBank/DDBJ databases">
        <authorList>
            <person name="Daims H."/>
        </authorList>
    </citation>
    <scope>NUCLEOTIDE SEQUENCE [LARGE SCALE GENOMIC DNA]</scope>
</reference>